<proteinExistence type="inferred from homology"/>
<name>A0AAF0IZ02_9BASI</name>
<evidence type="ECO:0000256" key="2">
    <source>
        <dbReference type="ARBA" id="ARBA00004613"/>
    </source>
</evidence>
<evidence type="ECO:0000256" key="11">
    <source>
        <dbReference type="ARBA" id="ARBA00048461"/>
    </source>
</evidence>
<feature type="signal peptide" evidence="12">
    <location>
        <begin position="1"/>
        <end position="21"/>
    </location>
</feature>
<comment type="subcellular location">
    <subcellularLocation>
        <location evidence="2">Secreted</location>
    </subcellularLocation>
</comment>
<dbReference type="EC" id="3.1.1.3" evidence="3"/>
<evidence type="ECO:0000256" key="9">
    <source>
        <dbReference type="ARBA" id="ARBA00043986"/>
    </source>
</evidence>
<dbReference type="InterPro" id="IPR005152">
    <property type="entry name" value="Lipase_secreted"/>
</dbReference>
<evidence type="ECO:0000256" key="5">
    <source>
        <dbReference type="ARBA" id="ARBA00022801"/>
    </source>
</evidence>
<keyword evidence="14" id="KW-1185">Reference proteome</keyword>
<evidence type="ECO:0000256" key="12">
    <source>
        <dbReference type="SAM" id="SignalP"/>
    </source>
</evidence>
<dbReference type="EMBL" id="CP119903">
    <property type="protein sequence ID" value="WFD23484.1"/>
    <property type="molecule type" value="Genomic_DNA"/>
</dbReference>
<gene>
    <name evidence="13" type="ORF">MEQU1_002175</name>
</gene>
<accession>A0AAF0IZ02</accession>
<reference evidence="13" key="1">
    <citation type="submission" date="2023-03" db="EMBL/GenBank/DDBJ databases">
        <title>Mating type loci evolution in Malassezia.</title>
        <authorList>
            <person name="Coelho M.A."/>
        </authorList>
    </citation>
    <scope>NUCLEOTIDE SEQUENCE</scope>
    <source>
        <strain evidence="13">CBS 12830</strain>
    </source>
</reference>
<dbReference type="GO" id="GO:0016042">
    <property type="term" value="P:lipid catabolic process"/>
    <property type="evidence" value="ECO:0007669"/>
    <property type="project" value="UniProtKB-KW"/>
</dbReference>
<comment type="similarity">
    <text evidence="9">Belongs to the AB hydrolase superfamily. Lipase family. Class Lip subfamily.</text>
</comment>
<keyword evidence="7" id="KW-0843">Virulence</keyword>
<protein>
    <recommendedName>
        <fullName evidence="3">triacylglycerol lipase</fullName>
        <ecNumber evidence="3">3.1.1.3</ecNumber>
    </recommendedName>
</protein>
<keyword evidence="8" id="KW-0443">Lipid metabolism</keyword>
<evidence type="ECO:0000256" key="7">
    <source>
        <dbReference type="ARBA" id="ARBA00023026"/>
    </source>
</evidence>
<evidence type="ECO:0000256" key="6">
    <source>
        <dbReference type="ARBA" id="ARBA00022963"/>
    </source>
</evidence>
<keyword evidence="6" id="KW-0442">Lipid degradation</keyword>
<evidence type="ECO:0000313" key="13">
    <source>
        <dbReference type="EMBL" id="WFD23484.1"/>
    </source>
</evidence>
<sequence length="184" mass="20359">MRIWTLALLRISLAMSAVGLAIRSDPIVPQDKPLGHIYRWREVNVTAIFDFNVAKAYQLLYRTSYVNESDATTSVTTILVPHNAQKDKLVACGDWQDAKDPTCAPSYALQKGLFGPDTSIILNYALMLPLLQAGYPVAIPDKQGPATATSKHSLVYLVDIKPSREYEIIHINVLNLGLHAKNIT</sequence>
<dbReference type="Gene3D" id="3.40.50.1820">
    <property type="entry name" value="alpha/beta hydrolase"/>
    <property type="match status" value="1"/>
</dbReference>
<evidence type="ECO:0000256" key="10">
    <source>
        <dbReference type="ARBA" id="ARBA00047591"/>
    </source>
</evidence>
<evidence type="ECO:0000313" key="14">
    <source>
        <dbReference type="Proteomes" id="UP001214415"/>
    </source>
</evidence>
<evidence type="ECO:0000256" key="8">
    <source>
        <dbReference type="ARBA" id="ARBA00023098"/>
    </source>
</evidence>
<evidence type="ECO:0000256" key="4">
    <source>
        <dbReference type="ARBA" id="ARBA00022525"/>
    </source>
</evidence>
<comment type="catalytic activity">
    <reaction evidence="1">
        <text>a triacylglycerol + H2O = a diacylglycerol + a fatty acid + H(+)</text>
        <dbReference type="Rhea" id="RHEA:12044"/>
        <dbReference type="ChEBI" id="CHEBI:15377"/>
        <dbReference type="ChEBI" id="CHEBI:15378"/>
        <dbReference type="ChEBI" id="CHEBI:17855"/>
        <dbReference type="ChEBI" id="CHEBI:18035"/>
        <dbReference type="ChEBI" id="CHEBI:28868"/>
        <dbReference type="EC" id="3.1.1.3"/>
    </reaction>
</comment>
<evidence type="ECO:0000256" key="3">
    <source>
        <dbReference type="ARBA" id="ARBA00013279"/>
    </source>
</evidence>
<dbReference type="InterPro" id="IPR029058">
    <property type="entry name" value="AB_hydrolase_fold"/>
</dbReference>
<comment type="catalytic activity">
    <reaction evidence="10">
        <text>a diacylglycerol + H2O = a monoacylglycerol + a fatty acid + H(+)</text>
        <dbReference type="Rhea" id="RHEA:32731"/>
        <dbReference type="ChEBI" id="CHEBI:15377"/>
        <dbReference type="ChEBI" id="CHEBI:15378"/>
        <dbReference type="ChEBI" id="CHEBI:17408"/>
        <dbReference type="ChEBI" id="CHEBI:18035"/>
        <dbReference type="ChEBI" id="CHEBI:28868"/>
    </reaction>
</comment>
<feature type="chain" id="PRO_5042074705" description="triacylglycerol lipase" evidence="12">
    <location>
        <begin position="22"/>
        <end position="184"/>
    </location>
</feature>
<keyword evidence="4" id="KW-0964">Secreted</keyword>
<evidence type="ECO:0000256" key="1">
    <source>
        <dbReference type="ARBA" id="ARBA00001024"/>
    </source>
</evidence>
<dbReference type="GO" id="GO:0004806">
    <property type="term" value="F:triacylglycerol lipase activity"/>
    <property type="evidence" value="ECO:0007669"/>
    <property type="project" value="UniProtKB-EC"/>
</dbReference>
<dbReference type="Proteomes" id="UP001214415">
    <property type="component" value="Chromosome 4"/>
</dbReference>
<keyword evidence="5" id="KW-0378">Hydrolase</keyword>
<dbReference type="PANTHER" id="PTHR34853">
    <property type="match status" value="1"/>
</dbReference>
<dbReference type="GO" id="GO:0005576">
    <property type="term" value="C:extracellular region"/>
    <property type="evidence" value="ECO:0007669"/>
    <property type="project" value="UniProtKB-SubCell"/>
</dbReference>
<organism evidence="13 14">
    <name type="scientific">Malassezia equina</name>
    <dbReference type="NCBI Taxonomy" id="1381935"/>
    <lineage>
        <taxon>Eukaryota</taxon>
        <taxon>Fungi</taxon>
        <taxon>Dikarya</taxon>
        <taxon>Basidiomycota</taxon>
        <taxon>Ustilaginomycotina</taxon>
        <taxon>Malasseziomycetes</taxon>
        <taxon>Malasseziales</taxon>
        <taxon>Malasseziaceae</taxon>
        <taxon>Malassezia</taxon>
    </lineage>
</organism>
<comment type="catalytic activity">
    <reaction evidence="11">
        <text>a monoacylglycerol + H2O = glycerol + a fatty acid + H(+)</text>
        <dbReference type="Rhea" id="RHEA:15245"/>
        <dbReference type="ChEBI" id="CHEBI:15377"/>
        <dbReference type="ChEBI" id="CHEBI:15378"/>
        <dbReference type="ChEBI" id="CHEBI:17408"/>
        <dbReference type="ChEBI" id="CHEBI:17754"/>
        <dbReference type="ChEBI" id="CHEBI:28868"/>
    </reaction>
</comment>
<dbReference type="AlphaFoldDB" id="A0AAF0IZ02"/>
<keyword evidence="12" id="KW-0732">Signal</keyword>
<dbReference type="PANTHER" id="PTHR34853:SF1">
    <property type="entry name" value="LIPASE 5"/>
    <property type="match status" value="1"/>
</dbReference>